<keyword evidence="2" id="KW-1185">Reference proteome</keyword>
<reference evidence="1" key="1">
    <citation type="journal article" date="2020" name="Fungal Divers.">
        <title>Resolving the Mortierellaceae phylogeny through synthesis of multi-gene phylogenetics and phylogenomics.</title>
        <authorList>
            <person name="Vandepol N."/>
            <person name="Liber J."/>
            <person name="Desiro A."/>
            <person name="Na H."/>
            <person name="Kennedy M."/>
            <person name="Barry K."/>
            <person name="Grigoriev I.V."/>
            <person name="Miller A.N."/>
            <person name="O'Donnell K."/>
            <person name="Stajich J.E."/>
            <person name="Bonito G."/>
        </authorList>
    </citation>
    <scope>NUCLEOTIDE SEQUENCE</scope>
    <source>
        <strain evidence="1">MES-2147</strain>
    </source>
</reference>
<sequence>MSASPKTLIDKYAEAAKGSPVYYNMAPWELDELEAKSRASKWSNRNSWRGFTQRLEEYHGRNMEATVVQVKDEAEREAYRHVKEAIEVVKDPSILLHCFDNMEDSLDFSGRILHRWPNVNHTSYHLRWGSEHIQKEIINCLKNQSWATLLRNLVEGRQEISKGPLFELYVRHIFRKGGLSFEVKDLENGRVCDPLVIPADSPVEPLLIPTISNFPCIDLALAPDKLFQVTVSLEHPIKQAPLKNIVEAILGEKPKKNAHVGLYFVVPNSIYDKFKVQSYSTLSGGTSEKVPDIIRRHVKQYALKVDLDSALAKELKSTVTSQ</sequence>
<dbReference type="PANTHER" id="PTHR33129:SF1">
    <property type="entry name" value="ATP-BINDING PROTEIN"/>
    <property type="match status" value="1"/>
</dbReference>
<comment type="caution">
    <text evidence="1">The sequence shown here is derived from an EMBL/GenBank/DDBJ whole genome shotgun (WGS) entry which is preliminary data.</text>
</comment>
<organism evidence="1 2">
    <name type="scientific">Modicella reniformis</name>
    <dbReference type="NCBI Taxonomy" id="1440133"/>
    <lineage>
        <taxon>Eukaryota</taxon>
        <taxon>Fungi</taxon>
        <taxon>Fungi incertae sedis</taxon>
        <taxon>Mucoromycota</taxon>
        <taxon>Mortierellomycotina</taxon>
        <taxon>Mortierellomycetes</taxon>
        <taxon>Mortierellales</taxon>
        <taxon>Mortierellaceae</taxon>
        <taxon>Modicella</taxon>
    </lineage>
</organism>
<dbReference type="InterPro" id="IPR052980">
    <property type="entry name" value="Crinkler_effector"/>
</dbReference>
<dbReference type="EMBL" id="JAAAHW010001844">
    <property type="protein sequence ID" value="KAF9993425.1"/>
    <property type="molecule type" value="Genomic_DNA"/>
</dbReference>
<evidence type="ECO:0000313" key="2">
    <source>
        <dbReference type="Proteomes" id="UP000749646"/>
    </source>
</evidence>
<proteinExistence type="predicted"/>
<accession>A0A9P6MD96</accession>
<protein>
    <submittedName>
        <fullName evidence="1">Uncharacterized protein</fullName>
    </submittedName>
</protein>
<dbReference type="OrthoDB" id="19861at2759"/>
<dbReference type="PANTHER" id="PTHR33129">
    <property type="entry name" value="PROTEIN KINASE DOMAIN-CONTAINING PROTEIN-RELATED"/>
    <property type="match status" value="1"/>
</dbReference>
<gene>
    <name evidence="1" type="ORF">BGZ65_011039</name>
</gene>
<dbReference type="Proteomes" id="UP000749646">
    <property type="component" value="Unassembled WGS sequence"/>
</dbReference>
<dbReference type="AlphaFoldDB" id="A0A9P6MD96"/>
<evidence type="ECO:0000313" key="1">
    <source>
        <dbReference type="EMBL" id="KAF9993425.1"/>
    </source>
</evidence>
<name>A0A9P6MD96_9FUNG</name>